<dbReference type="GO" id="GO:0022857">
    <property type="term" value="F:transmembrane transporter activity"/>
    <property type="evidence" value="ECO:0007669"/>
    <property type="project" value="InterPro"/>
</dbReference>
<protein>
    <submittedName>
        <fullName evidence="6">Sugar phosphate permease</fullName>
    </submittedName>
</protein>
<sequence>MLGYVWLSVLRSAYALTLAALQIPATSLSLKFRPVHLLVGSTMVTALGWLLAGLAGGATALGAALVVAGVGGSVQHPIASAMVSRAYGTAAKRPLGIYNFAGDVGKSLLPASAAVLLTYGSYQHVVMVYAGVGLLAALLIWSQLKNVDTASQHPATRRNASSIRKGAEHPAAFRVLLFTAVLDSAVRMGFLTFLPFIIKAHGGSLAQTGIGLTLVFIGGAIGKFCCGWLADSVGSSRAIVLTEVATALLIVVVLMAPLMTGMLALPLLGVVLNGTSSVLYGGVTDVVEAPGLERAFSVFYTGTIGAGAVAPVLYGYVGDHASITAAVAVIAATAAVSFLPVSVAVFRRPDLFGEPARRSTRQD</sequence>
<feature type="transmembrane region" description="Helical" evidence="4">
    <location>
        <begin position="171"/>
        <end position="198"/>
    </location>
</feature>
<feature type="domain" description="Major facilitator superfamily (MFS) profile" evidence="5">
    <location>
        <begin position="1"/>
        <end position="349"/>
    </location>
</feature>
<accession>A0A1G7V888</accession>
<feature type="transmembrane region" description="Helical" evidence="4">
    <location>
        <begin position="204"/>
        <end position="226"/>
    </location>
</feature>
<dbReference type="InterPro" id="IPR036259">
    <property type="entry name" value="MFS_trans_sf"/>
</dbReference>
<keyword evidence="2 4" id="KW-1133">Transmembrane helix</keyword>
<keyword evidence="7" id="KW-1185">Reference proteome</keyword>
<dbReference type="STRING" id="89065.SAMN05216605_102420"/>
<feature type="transmembrane region" description="Helical" evidence="4">
    <location>
        <begin position="238"/>
        <end position="258"/>
    </location>
</feature>
<evidence type="ECO:0000256" key="1">
    <source>
        <dbReference type="ARBA" id="ARBA00022692"/>
    </source>
</evidence>
<reference evidence="7" key="1">
    <citation type="submission" date="2016-10" db="EMBL/GenBank/DDBJ databases">
        <authorList>
            <person name="Varghese N."/>
            <person name="Submissions S."/>
        </authorList>
    </citation>
    <scope>NUCLEOTIDE SEQUENCE [LARGE SCALE GENOMIC DNA]</scope>
    <source>
        <strain evidence="7">ATCC 700689</strain>
    </source>
</reference>
<dbReference type="PANTHER" id="PTHR43129:SF1">
    <property type="entry name" value="FOSMIDOMYCIN RESISTANCE PROTEIN"/>
    <property type="match status" value="1"/>
</dbReference>
<dbReference type="AlphaFoldDB" id="A0A1G7V888"/>
<keyword evidence="3 4" id="KW-0472">Membrane</keyword>
<dbReference type="Gene3D" id="1.20.1250.20">
    <property type="entry name" value="MFS general substrate transporter like domains"/>
    <property type="match status" value="2"/>
</dbReference>
<feature type="transmembrane region" description="Helical" evidence="4">
    <location>
        <begin position="44"/>
        <end position="68"/>
    </location>
</feature>
<feature type="transmembrane region" description="Helical" evidence="4">
    <location>
        <begin position="295"/>
        <end position="317"/>
    </location>
</feature>
<feature type="transmembrane region" description="Helical" evidence="4">
    <location>
        <begin position="12"/>
        <end position="32"/>
    </location>
</feature>
<dbReference type="PANTHER" id="PTHR43129">
    <property type="entry name" value="FOSMIDOMYCIN RESISTANCE PROTEIN"/>
    <property type="match status" value="1"/>
</dbReference>
<dbReference type="InterPro" id="IPR011701">
    <property type="entry name" value="MFS"/>
</dbReference>
<proteinExistence type="predicted"/>
<feature type="transmembrane region" description="Helical" evidence="4">
    <location>
        <begin position="323"/>
        <end position="346"/>
    </location>
</feature>
<dbReference type="GO" id="GO:0005886">
    <property type="term" value="C:plasma membrane"/>
    <property type="evidence" value="ECO:0007669"/>
    <property type="project" value="TreeGrafter"/>
</dbReference>
<feature type="transmembrane region" description="Helical" evidence="4">
    <location>
        <begin position="264"/>
        <end position="283"/>
    </location>
</feature>
<keyword evidence="1 4" id="KW-0812">Transmembrane</keyword>
<evidence type="ECO:0000256" key="2">
    <source>
        <dbReference type="ARBA" id="ARBA00022989"/>
    </source>
</evidence>
<dbReference type="SUPFAM" id="SSF103473">
    <property type="entry name" value="MFS general substrate transporter"/>
    <property type="match status" value="1"/>
</dbReference>
<feature type="transmembrane region" description="Helical" evidence="4">
    <location>
        <begin position="122"/>
        <end position="141"/>
    </location>
</feature>
<evidence type="ECO:0000313" key="6">
    <source>
        <dbReference type="EMBL" id="SDG55996.1"/>
    </source>
</evidence>
<name>A0A1G7V888_9PSED</name>
<gene>
    <name evidence="6" type="ORF">SAMN05216605_102420</name>
</gene>
<evidence type="ECO:0000256" key="4">
    <source>
        <dbReference type="SAM" id="Phobius"/>
    </source>
</evidence>
<organism evidence="6 7">
    <name type="scientific">Pseudomonas abietaniphila</name>
    <dbReference type="NCBI Taxonomy" id="89065"/>
    <lineage>
        <taxon>Bacteria</taxon>
        <taxon>Pseudomonadati</taxon>
        <taxon>Pseudomonadota</taxon>
        <taxon>Gammaproteobacteria</taxon>
        <taxon>Pseudomonadales</taxon>
        <taxon>Pseudomonadaceae</taxon>
        <taxon>Pseudomonas</taxon>
    </lineage>
</organism>
<dbReference type="EMBL" id="FNCO01000002">
    <property type="protein sequence ID" value="SDG55996.1"/>
    <property type="molecule type" value="Genomic_DNA"/>
</dbReference>
<evidence type="ECO:0000256" key="3">
    <source>
        <dbReference type="ARBA" id="ARBA00023136"/>
    </source>
</evidence>
<dbReference type="InterPro" id="IPR020846">
    <property type="entry name" value="MFS_dom"/>
</dbReference>
<evidence type="ECO:0000313" key="7">
    <source>
        <dbReference type="Proteomes" id="UP000182894"/>
    </source>
</evidence>
<evidence type="ECO:0000259" key="5">
    <source>
        <dbReference type="PROSITE" id="PS50850"/>
    </source>
</evidence>
<dbReference type="Pfam" id="PF07690">
    <property type="entry name" value="MFS_1"/>
    <property type="match status" value="2"/>
</dbReference>
<dbReference type="Proteomes" id="UP000182894">
    <property type="component" value="Unassembled WGS sequence"/>
</dbReference>
<dbReference type="PROSITE" id="PS50850">
    <property type="entry name" value="MFS"/>
    <property type="match status" value="1"/>
</dbReference>